<accession>G0NBJ9</accession>
<protein>
    <submittedName>
        <fullName evidence="2">Uncharacterized protein</fullName>
    </submittedName>
</protein>
<feature type="region of interest" description="Disordered" evidence="1">
    <location>
        <begin position="1"/>
        <end position="193"/>
    </location>
</feature>
<feature type="compositionally biased region" description="Low complexity" evidence="1">
    <location>
        <begin position="1"/>
        <end position="18"/>
    </location>
</feature>
<feature type="compositionally biased region" description="Basic and acidic residues" evidence="1">
    <location>
        <begin position="139"/>
        <end position="148"/>
    </location>
</feature>
<dbReference type="AlphaFoldDB" id="G0NBJ9"/>
<evidence type="ECO:0000256" key="1">
    <source>
        <dbReference type="SAM" id="MobiDB-lite"/>
    </source>
</evidence>
<proteinExistence type="predicted"/>
<feature type="compositionally biased region" description="Polar residues" evidence="1">
    <location>
        <begin position="285"/>
        <end position="308"/>
    </location>
</feature>
<organism evidence="3">
    <name type="scientific">Caenorhabditis brenneri</name>
    <name type="common">Nematode worm</name>
    <dbReference type="NCBI Taxonomy" id="135651"/>
    <lineage>
        <taxon>Eukaryota</taxon>
        <taxon>Metazoa</taxon>
        <taxon>Ecdysozoa</taxon>
        <taxon>Nematoda</taxon>
        <taxon>Chromadorea</taxon>
        <taxon>Rhabditida</taxon>
        <taxon>Rhabditina</taxon>
        <taxon>Rhabditomorpha</taxon>
        <taxon>Rhabditoidea</taxon>
        <taxon>Rhabditidae</taxon>
        <taxon>Peloderinae</taxon>
        <taxon>Caenorhabditis</taxon>
    </lineage>
</organism>
<dbReference type="eggNOG" id="ENOG502TGDM">
    <property type="taxonomic scope" value="Eukaryota"/>
</dbReference>
<dbReference type="OrthoDB" id="5817816at2759"/>
<feature type="compositionally biased region" description="Low complexity" evidence="1">
    <location>
        <begin position="389"/>
        <end position="406"/>
    </location>
</feature>
<dbReference type="EMBL" id="GL379858">
    <property type="protein sequence ID" value="EGT57031.1"/>
    <property type="molecule type" value="Genomic_DNA"/>
</dbReference>
<gene>
    <name evidence="2" type="ORF">CAEBREN_04349</name>
</gene>
<reference evidence="3" key="1">
    <citation type="submission" date="2011-07" db="EMBL/GenBank/DDBJ databases">
        <authorList>
            <consortium name="Caenorhabditis brenneri Sequencing and Analysis Consortium"/>
            <person name="Wilson R.K."/>
        </authorList>
    </citation>
    <scope>NUCLEOTIDE SEQUENCE [LARGE SCALE GENOMIC DNA]</scope>
    <source>
        <strain evidence="3">PB2801</strain>
    </source>
</reference>
<feature type="compositionally biased region" description="Polar residues" evidence="1">
    <location>
        <begin position="45"/>
        <end position="75"/>
    </location>
</feature>
<feature type="compositionally biased region" description="Polar residues" evidence="1">
    <location>
        <begin position="425"/>
        <end position="440"/>
    </location>
</feature>
<evidence type="ECO:0000313" key="3">
    <source>
        <dbReference type="Proteomes" id="UP000008068"/>
    </source>
</evidence>
<dbReference type="Proteomes" id="UP000008068">
    <property type="component" value="Unassembled WGS sequence"/>
</dbReference>
<sequence length="575" mass="63775">MANRGPNGRPPGNEGNGNMNLFERNKYRQTMPSRFNPISPPDQRNGPSQRFHSNSPTQSHVSTATTYEQPWSSPQFRPPAPPDEPRFRRTHSMAAKKPDKKEGSGEQPNTAEGQKNERPKINFKEFGKKFTNKFKKNNAKNETKKGGDRMSAPVLSIGQSAAAASTSQPQLPSTKATSSSPVLKKPKASASLKMQPEDRMKMFQKMGRQQSMKETSIQRMQRERQRDFSLVPGPGRSCLEANLGSNQSIDSILVFNTTPDSRRSTSLSMTDDDVEPIFKNSLTQKSMTSSQYNNQQKLTNGPSFTSTPRLAGSFHAESPTISNVRSASEASFCIVSSENSRVNRTESTMYYSSGTLNTPVGLPVPRVMIQGHSTIPQNPVRSLTDVSFASTASTPTGTSSKTATSSGDPPSKRVKEEVVDPVDDQTPSDCPSFNSTSPTSDLEGLHVAINSQPEHLSNLWMVSKEIRDKQLQLQHHIPLMETMKNRAMAIDQQKMLLYESKGDNPSAEDMRTVWNLDREFIKLNQDMVMTQMAIHDAHNMIPYLEMRRNELLAVSPPPQNVQIPTSTNLQPGSFV</sequence>
<dbReference type="OMA" id="FQKMGRE"/>
<name>G0NBJ9_CAEBE</name>
<feature type="compositionally biased region" description="Basic and acidic residues" evidence="1">
    <location>
        <begin position="114"/>
        <end position="128"/>
    </location>
</feature>
<dbReference type="HOGENOM" id="CLU_522998_0_0_1"/>
<feature type="compositionally biased region" description="Low complexity" evidence="1">
    <location>
        <begin position="159"/>
        <end position="173"/>
    </location>
</feature>
<dbReference type="InParanoid" id="G0NBJ9"/>
<feature type="region of interest" description="Disordered" evidence="1">
    <location>
        <begin position="285"/>
        <end position="312"/>
    </location>
</feature>
<feature type="region of interest" description="Disordered" evidence="1">
    <location>
        <begin position="389"/>
        <end position="440"/>
    </location>
</feature>
<evidence type="ECO:0000313" key="2">
    <source>
        <dbReference type="EMBL" id="EGT57031.1"/>
    </source>
</evidence>
<dbReference type="FunCoup" id="G0NBJ9">
    <property type="interactions" value="189"/>
</dbReference>
<keyword evidence="3" id="KW-1185">Reference proteome</keyword>